<evidence type="ECO:0000313" key="2">
    <source>
        <dbReference type="Proteomes" id="UP000018144"/>
    </source>
</evidence>
<gene>
    <name evidence="1" type="ORF">PCON_11163</name>
</gene>
<protein>
    <submittedName>
        <fullName evidence="1">Uncharacterized protein</fullName>
    </submittedName>
</protein>
<evidence type="ECO:0000313" key="1">
    <source>
        <dbReference type="EMBL" id="CCX31640.1"/>
    </source>
</evidence>
<keyword evidence="2" id="KW-1185">Reference proteome</keyword>
<organism evidence="1 2">
    <name type="scientific">Pyronema omphalodes (strain CBS 100304)</name>
    <name type="common">Pyronema confluens</name>
    <dbReference type="NCBI Taxonomy" id="1076935"/>
    <lineage>
        <taxon>Eukaryota</taxon>
        <taxon>Fungi</taxon>
        <taxon>Dikarya</taxon>
        <taxon>Ascomycota</taxon>
        <taxon>Pezizomycotina</taxon>
        <taxon>Pezizomycetes</taxon>
        <taxon>Pezizales</taxon>
        <taxon>Pyronemataceae</taxon>
        <taxon>Pyronema</taxon>
    </lineage>
</organism>
<sequence length="27" mass="3084">MSDGRFRPTRTSIRTGRYQACLDGCVH</sequence>
<dbReference type="Proteomes" id="UP000018144">
    <property type="component" value="Unassembled WGS sequence"/>
</dbReference>
<reference evidence="1 2" key="1">
    <citation type="journal article" date="2013" name="PLoS Genet.">
        <title>The genome and development-dependent transcriptomes of Pyronema confluens: a window into fungal evolution.</title>
        <authorList>
            <person name="Traeger S."/>
            <person name="Altegoer F."/>
            <person name="Freitag M."/>
            <person name="Gabaldon T."/>
            <person name="Kempken F."/>
            <person name="Kumar A."/>
            <person name="Marcet-Houben M."/>
            <person name="Poggeler S."/>
            <person name="Stajich J.E."/>
            <person name="Nowrousian M."/>
        </authorList>
    </citation>
    <scope>NUCLEOTIDE SEQUENCE [LARGE SCALE GENOMIC DNA]</scope>
    <source>
        <strain evidence="2">CBS 100304</strain>
        <tissue evidence="1">Vegetative mycelium</tissue>
    </source>
</reference>
<name>U4LQM3_PYROM</name>
<dbReference type="AlphaFoldDB" id="U4LQM3"/>
<accession>U4LQM3</accession>
<proteinExistence type="predicted"/>
<dbReference type="EMBL" id="HF935629">
    <property type="protein sequence ID" value="CCX31640.1"/>
    <property type="molecule type" value="Genomic_DNA"/>
</dbReference>